<keyword evidence="7" id="KW-1185">Reference proteome</keyword>
<dbReference type="GO" id="GO:0046872">
    <property type="term" value="F:metal ion binding"/>
    <property type="evidence" value="ECO:0007669"/>
    <property type="project" value="UniProtKB-KW"/>
</dbReference>
<dbReference type="Gene3D" id="3.40.50.1000">
    <property type="entry name" value="HAD superfamily/HAD-like"/>
    <property type="match status" value="1"/>
</dbReference>
<sequence>MSIRIVFADLDGTLLDTHRVVSAFTRDVLRRLHTERPCVKFVVATGRPYQDVMESMKLLQLHPDYIISNNGAVVHQGETDKRVCQHTLRADVVRRVLALPLPSEPVHDPSSMAEATGSPPVAPVVAANLFREQDWVSTCKVTGMGRTYRPNFQPRVVADLPLANEYHEQVYSLFFYGPHEHLLPIERALRRDFAEDVTFSFSLPYILDVAPRAVDKATALRDVLKLLQLSPEDAAAFGDGMNDLPMLTAVGHGYVMANSLPELFAAAPHLEVIGSNADDGVAKKLLALFFP</sequence>
<dbReference type="Proteomes" id="UP000037923">
    <property type="component" value="Unassembled WGS sequence"/>
</dbReference>
<dbReference type="SFLD" id="SFLDS00003">
    <property type="entry name" value="Haloacid_Dehalogenase"/>
    <property type="match status" value="1"/>
</dbReference>
<dbReference type="InterPro" id="IPR023214">
    <property type="entry name" value="HAD_sf"/>
</dbReference>
<evidence type="ECO:0000256" key="1">
    <source>
        <dbReference type="ARBA" id="ARBA00001946"/>
    </source>
</evidence>
<dbReference type="Gene3D" id="3.30.1240.10">
    <property type="match status" value="1"/>
</dbReference>
<organism evidence="6 7">
    <name type="scientific">Leptomonas pyrrhocoris</name>
    <name type="common">Firebug parasite</name>
    <dbReference type="NCBI Taxonomy" id="157538"/>
    <lineage>
        <taxon>Eukaryota</taxon>
        <taxon>Discoba</taxon>
        <taxon>Euglenozoa</taxon>
        <taxon>Kinetoplastea</taxon>
        <taxon>Metakinetoplastina</taxon>
        <taxon>Trypanosomatida</taxon>
        <taxon>Trypanosomatidae</taxon>
        <taxon>Leishmaniinae</taxon>
        <taxon>Leptomonas</taxon>
    </lineage>
</organism>
<dbReference type="Pfam" id="PF08282">
    <property type="entry name" value="Hydrolase_3"/>
    <property type="match status" value="1"/>
</dbReference>
<dbReference type="SUPFAM" id="SSF56784">
    <property type="entry name" value="HAD-like"/>
    <property type="match status" value="1"/>
</dbReference>
<proteinExistence type="inferred from homology"/>
<dbReference type="PANTHER" id="PTHR47267">
    <property type="match status" value="1"/>
</dbReference>
<dbReference type="PROSITE" id="PS01229">
    <property type="entry name" value="COF_2"/>
    <property type="match status" value="1"/>
</dbReference>
<dbReference type="SFLD" id="SFLDG01140">
    <property type="entry name" value="C2.B:_Phosphomannomutase_and_P"/>
    <property type="match status" value="1"/>
</dbReference>
<dbReference type="PANTHER" id="PTHR47267:SF5">
    <property type="entry name" value="DEHALOGENASE-LIKE HYDROLASE, PUTATIVE-RELATED"/>
    <property type="match status" value="1"/>
</dbReference>
<keyword evidence="3 6" id="KW-0378">Hydrolase</keyword>
<name>A0A0N0VHG3_LEPPY</name>
<evidence type="ECO:0000256" key="2">
    <source>
        <dbReference type="ARBA" id="ARBA00022723"/>
    </source>
</evidence>
<dbReference type="GO" id="GO:0016787">
    <property type="term" value="F:hydrolase activity"/>
    <property type="evidence" value="ECO:0007669"/>
    <property type="project" value="UniProtKB-KW"/>
</dbReference>
<dbReference type="RefSeq" id="XP_015663800.1">
    <property type="nucleotide sequence ID" value="XM_015798280.1"/>
</dbReference>
<dbReference type="OrthoDB" id="27226at2759"/>
<keyword evidence="4" id="KW-0460">Magnesium</keyword>
<dbReference type="EMBL" id="LGTL01000002">
    <property type="protein sequence ID" value="KPA85361.1"/>
    <property type="molecule type" value="Genomic_DNA"/>
</dbReference>
<dbReference type="InterPro" id="IPR000150">
    <property type="entry name" value="Cof"/>
</dbReference>
<dbReference type="VEuPathDB" id="TriTrypDB:LpyrH10_02_6550"/>
<reference evidence="6 7" key="1">
    <citation type="submission" date="2015-07" db="EMBL/GenBank/DDBJ databases">
        <title>High-quality genome of monoxenous trypanosomatid Leptomonas pyrrhocoris.</title>
        <authorList>
            <person name="Flegontov P."/>
            <person name="Butenko A."/>
            <person name="Firsov S."/>
            <person name="Vlcek C."/>
            <person name="Logacheva M.D."/>
            <person name="Field M."/>
            <person name="Filatov D."/>
            <person name="Flegontova O."/>
            <person name="Gerasimov E."/>
            <person name="Jackson A.P."/>
            <person name="Kelly S."/>
            <person name="Opperdoes F."/>
            <person name="O'Reilly A."/>
            <person name="Votypka J."/>
            <person name="Yurchenko V."/>
            <person name="Lukes J."/>
        </authorList>
    </citation>
    <scope>NUCLEOTIDE SEQUENCE [LARGE SCALE GENOMIC DNA]</scope>
    <source>
        <strain evidence="6">H10</strain>
    </source>
</reference>
<dbReference type="InterPro" id="IPR006379">
    <property type="entry name" value="HAD-SF_hydro_IIB"/>
</dbReference>
<comment type="cofactor">
    <cofactor evidence="1">
        <name>Mg(2+)</name>
        <dbReference type="ChEBI" id="CHEBI:18420"/>
    </cofactor>
</comment>
<evidence type="ECO:0000256" key="3">
    <source>
        <dbReference type="ARBA" id="ARBA00022801"/>
    </source>
</evidence>
<protein>
    <submittedName>
        <fullName evidence="6">Putative haloacid dehalogenase-like hydrolase</fullName>
    </submittedName>
</protein>
<dbReference type="NCBIfam" id="TIGR00099">
    <property type="entry name" value="Cof-subfamily"/>
    <property type="match status" value="1"/>
</dbReference>
<keyword evidence="2" id="KW-0479">Metal-binding</keyword>
<evidence type="ECO:0000256" key="5">
    <source>
        <dbReference type="ARBA" id="ARBA00034778"/>
    </source>
</evidence>
<dbReference type="GeneID" id="26901976"/>
<comment type="similarity">
    <text evidence="5">Belongs to the HAD-like hydrolase superfamily. Cof family.</text>
</comment>
<evidence type="ECO:0000256" key="4">
    <source>
        <dbReference type="ARBA" id="ARBA00022842"/>
    </source>
</evidence>
<evidence type="ECO:0000313" key="7">
    <source>
        <dbReference type="Proteomes" id="UP000037923"/>
    </source>
</evidence>
<dbReference type="CDD" id="cd07516">
    <property type="entry name" value="HAD_Pase"/>
    <property type="match status" value="1"/>
</dbReference>
<dbReference type="AlphaFoldDB" id="A0A0N0VHG3"/>
<gene>
    <name evidence="6" type="ORF">ABB37_01681</name>
</gene>
<dbReference type="InterPro" id="IPR036412">
    <property type="entry name" value="HAD-like_sf"/>
</dbReference>
<dbReference type="NCBIfam" id="TIGR01484">
    <property type="entry name" value="HAD-SF-IIB"/>
    <property type="match status" value="2"/>
</dbReference>
<comment type="caution">
    <text evidence="6">The sequence shown here is derived from an EMBL/GenBank/DDBJ whole genome shotgun (WGS) entry which is preliminary data.</text>
</comment>
<accession>A0A0N0VHG3</accession>
<evidence type="ECO:0000313" key="6">
    <source>
        <dbReference type="EMBL" id="KPA85361.1"/>
    </source>
</evidence>